<dbReference type="SUPFAM" id="SSF47175">
    <property type="entry name" value="Cytochromes"/>
    <property type="match status" value="1"/>
</dbReference>
<evidence type="ECO:0000256" key="6">
    <source>
        <dbReference type="SAM" id="SignalP"/>
    </source>
</evidence>
<feature type="signal peptide" evidence="6">
    <location>
        <begin position="1"/>
        <end position="27"/>
    </location>
</feature>
<name>A0ABQ3LHT8_9SPHN</name>
<evidence type="ECO:0000256" key="4">
    <source>
        <dbReference type="ARBA" id="ARBA00022982"/>
    </source>
</evidence>
<evidence type="ECO:0000256" key="3">
    <source>
        <dbReference type="ARBA" id="ARBA00022723"/>
    </source>
</evidence>
<evidence type="ECO:0000313" key="7">
    <source>
        <dbReference type="EMBL" id="GHH15805.1"/>
    </source>
</evidence>
<accession>A0ABQ3LHT8</accession>
<sequence length="160" mass="16036">MLRLRTFKTVSLAACALCATIVAGSLAAGAGPSTDAVIATRVDGFKKMGGAMKALNDELKSDAPVKATMVAAAQMIAETARAQGKLFPAGSGPAPGVKTNALPIIWTDRATFDAQMAKLVTAADTLVAVANSGDAAAIGAQAKATGAVCGGCHRQFRSNT</sequence>
<proteinExistence type="predicted"/>
<dbReference type="InterPro" id="IPR015984">
    <property type="entry name" value="Cyt_c_prime_subgr"/>
</dbReference>
<feature type="chain" id="PRO_5046108406" description="Cytochrome c" evidence="6">
    <location>
        <begin position="28"/>
        <end position="160"/>
    </location>
</feature>
<dbReference type="PRINTS" id="PR00608">
    <property type="entry name" value="CYTCHROMECII"/>
</dbReference>
<dbReference type="Proteomes" id="UP000652430">
    <property type="component" value="Unassembled WGS sequence"/>
</dbReference>
<keyword evidence="3" id="KW-0479">Metal-binding</keyword>
<keyword evidence="8" id="KW-1185">Reference proteome</keyword>
<organism evidence="7 8">
    <name type="scientific">Sphingomonas glacialis</name>
    <dbReference type="NCBI Taxonomy" id="658225"/>
    <lineage>
        <taxon>Bacteria</taxon>
        <taxon>Pseudomonadati</taxon>
        <taxon>Pseudomonadota</taxon>
        <taxon>Alphaproteobacteria</taxon>
        <taxon>Sphingomonadales</taxon>
        <taxon>Sphingomonadaceae</taxon>
        <taxon>Sphingomonas</taxon>
    </lineage>
</organism>
<dbReference type="InterPro" id="IPR002321">
    <property type="entry name" value="Cyt_c_II"/>
</dbReference>
<dbReference type="InterPro" id="IPR010980">
    <property type="entry name" value="Cyt_c/b562"/>
</dbReference>
<dbReference type="PROSITE" id="PS51009">
    <property type="entry name" value="CYTCII"/>
    <property type="match status" value="1"/>
</dbReference>
<dbReference type="RefSeq" id="WP_189676040.1">
    <property type="nucleotide sequence ID" value="NZ_BNAQ01000002.1"/>
</dbReference>
<keyword evidence="5" id="KW-0408">Iron</keyword>
<dbReference type="EMBL" id="BNAQ01000002">
    <property type="protein sequence ID" value="GHH15805.1"/>
    <property type="molecule type" value="Genomic_DNA"/>
</dbReference>
<protein>
    <recommendedName>
        <fullName evidence="9">Cytochrome c</fullName>
    </recommendedName>
</protein>
<evidence type="ECO:0008006" key="9">
    <source>
        <dbReference type="Google" id="ProtNLM"/>
    </source>
</evidence>
<keyword evidence="2" id="KW-0349">Heme</keyword>
<evidence type="ECO:0000256" key="1">
    <source>
        <dbReference type="ARBA" id="ARBA00022448"/>
    </source>
</evidence>
<dbReference type="Gene3D" id="1.20.120.10">
    <property type="entry name" value="Cytochrome c/b562"/>
    <property type="match status" value="1"/>
</dbReference>
<keyword evidence="6" id="KW-0732">Signal</keyword>
<dbReference type="Pfam" id="PF01322">
    <property type="entry name" value="Cytochrom_C_2"/>
    <property type="match status" value="1"/>
</dbReference>
<keyword evidence="1" id="KW-0813">Transport</keyword>
<evidence type="ECO:0000313" key="8">
    <source>
        <dbReference type="Proteomes" id="UP000652430"/>
    </source>
</evidence>
<keyword evidence="4" id="KW-0249">Electron transport</keyword>
<evidence type="ECO:0000256" key="5">
    <source>
        <dbReference type="ARBA" id="ARBA00023004"/>
    </source>
</evidence>
<reference evidence="8" key="1">
    <citation type="journal article" date="2019" name="Int. J. Syst. Evol. Microbiol.">
        <title>The Global Catalogue of Microorganisms (GCM) 10K type strain sequencing project: providing services to taxonomists for standard genome sequencing and annotation.</title>
        <authorList>
            <consortium name="The Broad Institute Genomics Platform"/>
            <consortium name="The Broad Institute Genome Sequencing Center for Infectious Disease"/>
            <person name="Wu L."/>
            <person name="Ma J."/>
        </authorList>
    </citation>
    <scope>NUCLEOTIDE SEQUENCE [LARGE SCALE GENOMIC DNA]</scope>
    <source>
        <strain evidence="8">CGMCC 1.8957</strain>
    </source>
</reference>
<dbReference type="InterPro" id="IPR012127">
    <property type="entry name" value="Cyt_c_prime"/>
</dbReference>
<evidence type="ECO:0000256" key="2">
    <source>
        <dbReference type="ARBA" id="ARBA00022617"/>
    </source>
</evidence>
<dbReference type="PIRSF" id="PIRSF000027">
    <property type="entry name" value="Cytc_c_prime"/>
    <property type="match status" value="1"/>
</dbReference>
<gene>
    <name evidence="7" type="ORF">GCM10008023_19130</name>
</gene>
<comment type="caution">
    <text evidence="7">The sequence shown here is derived from an EMBL/GenBank/DDBJ whole genome shotgun (WGS) entry which is preliminary data.</text>
</comment>